<proteinExistence type="predicted"/>
<name>A0ACC2NS41_9HYME</name>
<sequence>MGCDGGTIPRRHELVRSKTKPESKDKIAELAFRWKHCSIKQLPLQTPIVACGLGRLYSKESVLESLLDRSTLPECAEHIKSLKDVKTLNLTPNPAFTGEDAKNGGYVEDGKSAYICPVAGIEMNGKYKFCFIWGCGCVISERALKEIKSFTCHKCQKPFTDNDIVVLNAQDEDLKTMEDNILARKADRKNKKRSHTVTSSTQETASTSSASTTSTTSCVASSSSSNTNLVKEKVLDKEIKSEKQDLVKDEIPTKKVKKDKSEKIQVCKLKTNGEPQDPAYKKAKKDYSVAQDPRASEVLKSIFTTHKTAAEQTRAHWVTYNPFYN</sequence>
<organism evidence="1 2">
    <name type="scientific">Eretmocerus hayati</name>
    <dbReference type="NCBI Taxonomy" id="131215"/>
    <lineage>
        <taxon>Eukaryota</taxon>
        <taxon>Metazoa</taxon>
        <taxon>Ecdysozoa</taxon>
        <taxon>Arthropoda</taxon>
        <taxon>Hexapoda</taxon>
        <taxon>Insecta</taxon>
        <taxon>Pterygota</taxon>
        <taxon>Neoptera</taxon>
        <taxon>Endopterygota</taxon>
        <taxon>Hymenoptera</taxon>
        <taxon>Apocrita</taxon>
        <taxon>Proctotrupomorpha</taxon>
        <taxon>Chalcidoidea</taxon>
        <taxon>Aphelinidae</taxon>
        <taxon>Aphelininae</taxon>
        <taxon>Eretmocerus</taxon>
    </lineage>
</organism>
<dbReference type="EMBL" id="CM056743">
    <property type="protein sequence ID" value="KAJ8674080.1"/>
    <property type="molecule type" value="Genomic_DNA"/>
</dbReference>
<gene>
    <name evidence="1" type="ORF">QAD02_005342</name>
</gene>
<keyword evidence="2" id="KW-1185">Reference proteome</keyword>
<evidence type="ECO:0000313" key="1">
    <source>
        <dbReference type="EMBL" id="KAJ8674080.1"/>
    </source>
</evidence>
<protein>
    <submittedName>
        <fullName evidence="1">Uncharacterized protein</fullName>
    </submittedName>
</protein>
<reference evidence="1" key="1">
    <citation type="submission" date="2023-04" db="EMBL/GenBank/DDBJ databases">
        <title>A chromosome-level genome assembly of the parasitoid wasp Eretmocerus hayati.</title>
        <authorList>
            <person name="Zhong Y."/>
            <person name="Liu S."/>
            <person name="Liu Y."/>
        </authorList>
    </citation>
    <scope>NUCLEOTIDE SEQUENCE</scope>
    <source>
        <strain evidence="1">ZJU_SS_LIU_2023</strain>
    </source>
</reference>
<comment type="caution">
    <text evidence="1">The sequence shown here is derived from an EMBL/GenBank/DDBJ whole genome shotgun (WGS) entry which is preliminary data.</text>
</comment>
<accession>A0ACC2NS41</accession>
<dbReference type="Proteomes" id="UP001239111">
    <property type="component" value="Chromosome 3"/>
</dbReference>
<evidence type="ECO:0000313" key="2">
    <source>
        <dbReference type="Proteomes" id="UP001239111"/>
    </source>
</evidence>